<keyword evidence="2" id="KW-0472">Membrane</keyword>
<evidence type="ECO:0000313" key="4">
    <source>
        <dbReference type="Proteomes" id="UP000078492"/>
    </source>
</evidence>
<protein>
    <submittedName>
        <fullName evidence="3">Uncharacterized protein</fullName>
    </submittedName>
</protein>
<proteinExistence type="predicted"/>
<reference evidence="3 4" key="1">
    <citation type="submission" date="2015-09" db="EMBL/GenBank/DDBJ databases">
        <title>Trachymyrmex cornetzi WGS genome.</title>
        <authorList>
            <person name="Nygaard S."/>
            <person name="Hu H."/>
            <person name="Boomsma J."/>
            <person name="Zhang G."/>
        </authorList>
    </citation>
    <scope>NUCLEOTIDE SEQUENCE [LARGE SCALE GENOMIC DNA]</scope>
    <source>
        <strain evidence="3">Tcor2-1</strain>
        <tissue evidence="3">Whole body</tissue>
    </source>
</reference>
<name>A0A151J995_9HYME</name>
<gene>
    <name evidence="3" type="ORF">ALC57_06014</name>
</gene>
<dbReference type="EMBL" id="KQ979425">
    <property type="protein sequence ID" value="KYN21638.1"/>
    <property type="molecule type" value="Genomic_DNA"/>
</dbReference>
<accession>A0A151J995</accession>
<dbReference type="AlphaFoldDB" id="A0A151J995"/>
<organism evidence="3 4">
    <name type="scientific">Trachymyrmex cornetzi</name>
    <dbReference type="NCBI Taxonomy" id="471704"/>
    <lineage>
        <taxon>Eukaryota</taxon>
        <taxon>Metazoa</taxon>
        <taxon>Ecdysozoa</taxon>
        <taxon>Arthropoda</taxon>
        <taxon>Hexapoda</taxon>
        <taxon>Insecta</taxon>
        <taxon>Pterygota</taxon>
        <taxon>Neoptera</taxon>
        <taxon>Endopterygota</taxon>
        <taxon>Hymenoptera</taxon>
        <taxon>Apocrita</taxon>
        <taxon>Aculeata</taxon>
        <taxon>Formicoidea</taxon>
        <taxon>Formicidae</taxon>
        <taxon>Myrmicinae</taxon>
        <taxon>Trachymyrmex</taxon>
    </lineage>
</organism>
<keyword evidence="2" id="KW-0812">Transmembrane</keyword>
<evidence type="ECO:0000256" key="1">
    <source>
        <dbReference type="SAM" id="MobiDB-lite"/>
    </source>
</evidence>
<feature type="region of interest" description="Disordered" evidence="1">
    <location>
        <begin position="28"/>
        <end position="58"/>
    </location>
</feature>
<sequence>MDGTDMRDICIKEQALEEEEEEGAFAVSCEKRRQRMPRHREDEMRGRGGASPWDRWRINGPARMKGTVEEGVENPFSFSRVYPSFAAKDVSLSLSRSLARLVGQFLGLSFLIFFLILFFSLSLSLSHLSILSERLRSSQIREPIAFIRERASAFER</sequence>
<keyword evidence="2" id="KW-1133">Transmembrane helix</keyword>
<evidence type="ECO:0000313" key="3">
    <source>
        <dbReference type="EMBL" id="KYN21638.1"/>
    </source>
</evidence>
<dbReference type="Proteomes" id="UP000078492">
    <property type="component" value="Unassembled WGS sequence"/>
</dbReference>
<feature type="transmembrane region" description="Helical" evidence="2">
    <location>
        <begin position="105"/>
        <end position="131"/>
    </location>
</feature>
<evidence type="ECO:0000256" key="2">
    <source>
        <dbReference type="SAM" id="Phobius"/>
    </source>
</evidence>
<keyword evidence="4" id="KW-1185">Reference proteome</keyword>